<evidence type="ECO:0000256" key="8">
    <source>
        <dbReference type="SAM" id="SignalP"/>
    </source>
</evidence>
<reference evidence="10 11" key="1">
    <citation type="journal article" date="2022" name="Front. Cell. Infect. Microbiol.">
        <title>The Genomes of Two Strains of Taenia crassiceps the Animal Model for the Study of Human Cysticercosis.</title>
        <authorList>
            <person name="Bobes R.J."/>
            <person name="Estrada K."/>
            <person name="Rios-Valencia D.G."/>
            <person name="Calderon-Gallegos A."/>
            <person name="de la Torre P."/>
            <person name="Carrero J.C."/>
            <person name="Sanchez-Flores A."/>
            <person name="Laclette J.P."/>
        </authorList>
    </citation>
    <scope>NUCLEOTIDE SEQUENCE [LARGE SCALE GENOMIC DNA]</scope>
    <source>
        <strain evidence="10">WFUcys</strain>
    </source>
</reference>
<dbReference type="CDD" id="cd06257">
    <property type="entry name" value="DnaJ"/>
    <property type="match status" value="1"/>
</dbReference>
<sequence>MFRFQILVLLLSCSTDAQVAGIYCGEQSCFDVLGVSRDADIDIVQRAYRSLAKEFHPDRQKTAEEKAKAEETFRLIATAYEILRDPEQRQEYEYMLDHPTEMYYHFYRYYKRRYSPKIDVRLVFLSTILVLSAIQYISQRTKHNQALTFLVRDPKYRTRAKELAIAEKRFQIDRQKVGRRLTRDEIKIHEEAVIRSIIAENFELRGDCGPPSIRNTLVVQLVILPYYVVRFFWWALRWVVLFTVLRRPYGPEEREYLTRWRLGYNQTRWDSLDEESRAYYNRLELWRRENFKAYKEALEEETRIRAAEDTNQKRYRRYVKRYGSPVPANIDDSYCLGTRTLFQAGGAPGGEFGCVFDVGMTALRDGNAAKRGEGLPSPSPLTNTGIVAATASTGISVASPLPPSSQTCLTDRGEQLCLLQWRIVTSALSEQLYLEYKRSFQNEHYLDGLAEAGRRTSRLATSPHPPFPHSLAPKSAQAPTMGLSSVTIFCLS</sequence>
<evidence type="ECO:0000259" key="9">
    <source>
        <dbReference type="PROSITE" id="PS50076"/>
    </source>
</evidence>
<dbReference type="InterPro" id="IPR001623">
    <property type="entry name" value="DnaJ_domain"/>
</dbReference>
<name>A0ABR4QRB8_9CEST</name>
<feature type="signal peptide" evidence="8">
    <location>
        <begin position="1"/>
        <end position="21"/>
    </location>
</feature>
<feature type="chain" id="PRO_5047169096" description="J domain-containing protein" evidence="8">
    <location>
        <begin position="22"/>
        <end position="492"/>
    </location>
</feature>
<accession>A0ABR4QRB8</accession>
<dbReference type="PANTHER" id="PTHR44176">
    <property type="entry name" value="DNAJ HOMOLOG SUBFAMILY C MEMBER 25"/>
    <property type="match status" value="1"/>
</dbReference>
<dbReference type="InterPro" id="IPR018253">
    <property type="entry name" value="DnaJ_domain_CS"/>
</dbReference>
<keyword evidence="5" id="KW-0143">Chaperone</keyword>
<evidence type="ECO:0000256" key="6">
    <source>
        <dbReference type="ARBA" id="ARBA00024193"/>
    </source>
</evidence>
<dbReference type="PRINTS" id="PR00625">
    <property type="entry name" value="JDOMAIN"/>
</dbReference>
<evidence type="ECO:0000256" key="5">
    <source>
        <dbReference type="ARBA" id="ARBA00023186"/>
    </source>
</evidence>
<organism evidence="10 11">
    <name type="scientific">Taenia crassiceps</name>
    <dbReference type="NCBI Taxonomy" id="6207"/>
    <lineage>
        <taxon>Eukaryota</taxon>
        <taxon>Metazoa</taxon>
        <taxon>Spiralia</taxon>
        <taxon>Lophotrochozoa</taxon>
        <taxon>Platyhelminthes</taxon>
        <taxon>Cestoda</taxon>
        <taxon>Eucestoda</taxon>
        <taxon>Cyclophyllidea</taxon>
        <taxon>Taeniidae</taxon>
        <taxon>Taenia</taxon>
    </lineage>
</organism>
<dbReference type="SMART" id="SM00271">
    <property type="entry name" value="DnaJ"/>
    <property type="match status" value="1"/>
</dbReference>
<keyword evidence="3" id="KW-1133">Transmembrane helix</keyword>
<evidence type="ECO:0000256" key="3">
    <source>
        <dbReference type="ARBA" id="ARBA00022989"/>
    </source>
</evidence>
<dbReference type="Pfam" id="PF00226">
    <property type="entry name" value="DnaJ"/>
    <property type="match status" value="1"/>
</dbReference>
<dbReference type="PANTHER" id="PTHR44176:SF1">
    <property type="entry name" value="DNAJ HOMOLOG SUBFAMILY C MEMBER 25"/>
    <property type="match status" value="1"/>
</dbReference>
<comment type="subcellular location">
    <subcellularLocation>
        <location evidence="1">Membrane</location>
        <topology evidence="1">Multi-pass membrane protein</topology>
    </subcellularLocation>
</comment>
<dbReference type="SUPFAM" id="SSF46565">
    <property type="entry name" value="Chaperone J-domain"/>
    <property type="match status" value="1"/>
</dbReference>
<evidence type="ECO:0000256" key="1">
    <source>
        <dbReference type="ARBA" id="ARBA00004141"/>
    </source>
</evidence>
<evidence type="ECO:0000313" key="11">
    <source>
        <dbReference type="Proteomes" id="UP001651158"/>
    </source>
</evidence>
<keyword evidence="8" id="KW-0732">Signal</keyword>
<dbReference type="InterPro" id="IPR036869">
    <property type="entry name" value="J_dom_sf"/>
</dbReference>
<dbReference type="Gene3D" id="1.10.287.110">
    <property type="entry name" value="DnaJ domain"/>
    <property type="match status" value="1"/>
</dbReference>
<dbReference type="PROSITE" id="PS50076">
    <property type="entry name" value="DNAJ_2"/>
    <property type="match status" value="1"/>
</dbReference>
<dbReference type="Proteomes" id="UP001651158">
    <property type="component" value="Unassembled WGS sequence"/>
</dbReference>
<evidence type="ECO:0000256" key="7">
    <source>
        <dbReference type="SAM" id="MobiDB-lite"/>
    </source>
</evidence>
<comment type="caution">
    <text evidence="10">The sequence shown here is derived from an EMBL/GenBank/DDBJ whole genome shotgun (WGS) entry which is preliminary data.</text>
</comment>
<keyword evidence="4" id="KW-0472">Membrane</keyword>
<feature type="region of interest" description="Disordered" evidence="7">
    <location>
        <begin position="456"/>
        <end position="477"/>
    </location>
</feature>
<evidence type="ECO:0000256" key="4">
    <source>
        <dbReference type="ARBA" id="ARBA00023136"/>
    </source>
</evidence>
<keyword evidence="2" id="KW-0812">Transmembrane</keyword>
<gene>
    <name evidence="10" type="ORF">TcWFU_004527</name>
</gene>
<dbReference type="InterPro" id="IPR044632">
    <property type="entry name" value="DNAJC25-like"/>
</dbReference>
<keyword evidence="11" id="KW-1185">Reference proteome</keyword>
<dbReference type="EMBL" id="JAKROA010000001">
    <property type="protein sequence ID" value="KAL5111984.1"/>
    <property type="molecule type" value="Genomic_DNA"/>
</dbReference>
<protein>
    <recommendedName>
        <fullName evidence="9">J domain-containing protein</fullName>
    </recommendedName>
</protein>
<feature type="domain" description="J" evidence="9">
    <location>
        <begin position="28"/>
        <end position="96"/>
    </location>
</feature>
<evidence type="ECO:0000313" key="10">
    <source>
        <dbReference type="EMBL" id="KAL5111984.1"/>
    </source>
</evidence>
<evidence type="ECO:0000256" key="2">
    <source>
        <dbReference type="ARBA" id="ARBA00022692"/>
    </source>
</evidence>
<comment type="similarity">
    <text evidence="6">Belongs to the DNAJC25 family.</text>
</comment>
<proteinExistence type="inferred from homology"/>
<dbReference type="PROSITE" id="PS00636">
    <property type="entry name" value="DNAJ_1"/>
    <property type="match status" value="1"/>
</dbReference>